<dbReference type="Proteomes" id="UP001165960">
    <property type="component" value="Unassembled WGS sequence"/>
</dbReference>
<dbReference type="EMBL" id="QTSX02004316">
    <property type="protein sequence ID" value="KAJ9065949.1"/>
    <property type="molecule type" value="Genomic_DNA"/>
</dbReference>
<reference evidence="1" key="1">
    <citation type="submission" date="2022-04" db="EMBL/GenBank/DDBJ databases">
        <title>Genome of the entomopathogenic fungus Entomophthora muscae.</title>
        <authorList>
            <person name="Elya C."/>
            <person name="Lovett B.R."/>
            <person name="Lee E."/>
            <person name="Macias A.M."/>
            <person name="Hajek A.E."/>
            <person name="De Bivort B.L."/>
            <person name="Kasson M.T."/>
            <person name="De Fine Licht H.H."/>
            <person name="Stajich J.E."/>
        </authorList>
    </citation>
    <scope>NUCLEOTIDE SEQUENCE</scope>
    <source>
        <strain evidence="1">Berkeley</strain>
    </source>
</reference>
<evidence type="ECO:0000313" key="1">
    <source>
        <dbReference type="EMBL" id="KAJ9065949.1"/>
    </source>
</evidence>
<proteinExistence type="predicted"/>
<evidence type="ECO:0000313" key="2">
    <source>
        <dbReference type="Proteomes" id="UP001165960"/>
    </source>
</evidence>
<name>A0ACC2SU86_9FUNG</name>
<protein>
    <submittedName>
        <fullName evidence="1">Uncharacterized protein</fullName>
    </submittedName>
</protein>
<gene>
    <name evidence="1" type="ORF">DSO57_1014569</name>
</gene>
<organism evidence="1 2">
    <name type="scientific">Entomophthora muscae</name>
    <dbReference type="NCBI Taxonomy" id="34485"/>
    <lineage>
        <taxon>Eukaryota</taxon>
        <taxon>Fungi</taxon>
        <taxon>Fungi incertae sedis</taxon>
        <taxon>Zoopagomycota</taxon>
        <taxon>Entomophthoromycotina</taxon>
        <taxon>Entomophthoromycetes</taxon>
        <taxon>Entomophthorales</taxon>
        <taxon>Entomophthoraceae</taxon>
        <taxon>Entomophthora</taxon>
    </lineage>
</organism>
<comment type="caution">
    <text evidence="1">The sequence shown here is derived from an EMBL/GenBank/DDBJ whole genome shotgun (WGS) entry which is preliminary data.</text>
</comment>
<accession>A0ACC2SU86</accession>
<sequence length="277" mass="31410">MLKHVLSALVLTSHGLAYNQTCHYEPRMILYGEEDPKLYQVPAKPDMHVTFELPMTSKPLMKTMLDMRTRLQTAQKYYDSTLPKAVVDAKVNTIMRLLFHDGQDILNFLYNTPDEPCPSKQAASHAHSILISDSHVTINYLSAEGNQPEEIHETTEGENFHELLEYYSDSNTPTPTDPEIYDFFTASSFFQGGSDGAAPPDAKARPTSSAQTLPTEKPSASVKKDLDYGVYPQHTPFAISDKPGYDDYPRYIHYESPEKPGYDDYEDDNHLEDKFWA</sequence>
<keyword evidence="2" id="KW-1185">Reference proteome</keyword>